<dbReference type="PROSITE" id="PS51257">
    <property type="entry name" value="PROKAR_LIPOPROTEIN"/>
    <property type="match status" value="1"/>
</dbReference>
<evidence type="ECO:0000313" key="5">
    <source>
        <dbReference type="EMBL" id="QIN82588.1"/>
    </source>
</evidence>
<dbReference type="InterPro" id="IPR006059">
    <property type="entry name" value="SBP"/>
</dbReference>
<protein>
    <submittedName>
        <fullName evidence="5">Extracellular solute-binding protein</fullName>
    </submittedName>
</protein>
<dbReference type="SUPFAM" id="SSF53850">
    <property type="entry name" value="Periplasmic binding protein-like II"/>
    <property type="match status" value="1"/>
</dbReference>
<dbReference type="PROSITE" id="PS51318">
    <property type="entry name" value="TAT"/>
    <property type="match status" value="1"/>
</dbReference>
<evidence type="ECO:0000256" key="1">
    <source>
        <dbReference type="ARBA" id="ARBA00008520"/>
    </source>
</evidence>
<sequence>MTSRHALTRRDFLRMTGAGLAGASLLGAAGCGGGGTTGARAGAGMWKQYAGTTLSFVSENTAPTSAIGANLGEFEKLTGIKVNILQLELTSLVQKVALDIGSGLGSYQILYADPYQILAPYHGALADLNEFDADENLPSIERGVDDFIPAQLAAAGRFEDEKTLYGLPYDCPTMIWMYRKDLFEKHGERMRQDLGFDPMPSESSTWDEYFRIARWFNDNADEVPYGTGHQAKQHDSLMNDFSNVLWSYGGDYFDNPNVGSLGASDPGPSILDEPKSVEGAEFYKKLLEIAHPSSTSWDWNALDEAFRAGQVAMAPNWHEFAAGIVDSSIGKDVGFAPLPKGPARQSGMWGGTGLSVNGASPAEEQRAAWLFLVWATSPETQLMGLKSDVGGGTPTRSSLYERPDVKKAMEPPSEMPNMLTYDAVATSWKPDNIGLRPKIPAWNECDTIIFTELSSMLVSGKSPEEAMKTAKQGFDEANTRVQNLASSGRGGVA</sequence>
<dbReference type="RefSeq" id="WP_166175066.1">
    <property type="nucleotide sequence ID" value="NZ_CP045119.1"/>
</dbReference>
<reference evidence="5 6" key="1">
    <citation type="submission" date="2019-10" db="EMBL/GenBank/DDBJ databases">
        <title>Rubrobacter sp nov SCSIO 52090 isolated from a deep-sea sediment in the South China Sea.</title>
        <authorList>
            <person name="Chen R.W."/>
        </authorList>
    </citation>
    <scope>NUCLEOTIDE SEQUENCE [LARGE SCALE GENOMIC DNA]</scope>
    <source>
        <strain evidence="5 6">SCSIO 52909</strain>
    </source>
</reference>
<dbReference type="Gene3D" id="3.40.190.10">
    <property type="entry name" value="Periplasmic binding protein-like II"/>
    <property type="match status" value="2"/>
</dbReference>
<evidence type="ECO:0000256" key="4">
    <source>
        <dbReference type="SAM" id="MobiDB-lite"/>
    </source>
</evidence>
<evidence type="ECO:0000256" key="2">
    <source>
        <dbReference type="ARBA" id="ARBA00022448"/>
    </source>
</evidence>
<dbReference type="EMBL" id="CP045119">
    <property type="protein sequence ID" value="QIN82588.1"/>
    <property type="molecule type" value="Genomic_DNA"/>
</dbReference>
<dbReference type="InterPro" id="IPR006311">
    <property type="entry name" value="TAT_signal"/>
</dbReference>
<evidence type="ECO:0000256" key="3">
    <source>
        <dbReference type="ARBA" id="ARBA00022729"/>
    </source>
</evidence>
<comment type="similarity">
    <text evidence="1">Belongs to the bacterial solute-binding protein 1 family.</text>
</comment>
<dbReference type="AlphaFoldDB" id="A0A6G8Q829"/>
<name>A0A6G8Q829_9ACTN</name>
<proteinExistence type="inferred from homology"/>
<feature type="region of interest" description="Disordered" evidence="4">
    <location>
        <begin position="473"/>
        <end position="493"/>
    </location>
</feature>
<dbReference type="Pfam" id="PF01547">
    <property type="entry name" value="SBP_bac_1"/>
    <property type="match status" value="1"/>
</dbReference>
<evidence type="ECO:0000313" key="6">
    <source>
        <dbReference type="Proteomes" id="UP000501452"/>
    </source>
</evidence>
<dbReference type="PANTHER" id="PTHR43649">
    <property type="entry name" value="ARABINOSE-BINDING PROTEIN-RELATED"/>
    <property type="match status" value="1"/>
</dbReference>
<dbReference type="PANTHER" id="PTHR43649:SF34">
    <property type="entry name" value="ABC TRANSPORTER PERIPLASMIC-BINDING PROTEIN YCJN-RELATED"/>
    <property type="match status" value="1"/>
</dbReference>
<dbReference type="KEGG" id="rub:GBA63_07995"/>
<dbReference type="Proteomes" id="UP000501452">
    <property type="component" value="Chromosome"/>
</dbReference>
<dbReference type="InterPro" id="IPR050490">
    <property type="entry name" value="Bact_solute-bd_prot1"/>
</dbReference>
<gene>
    <name evidence="5" type="ORF">GBA63_07995</name>
</gene>
<accession>A0A6G8Q829</accession>
<organism evidence="5 6">
    <name type="scientific">Rubrobacter tropicus</name>
    <dbReference type="NCBI Taxonomy" id="2653851"/>
    <lineage>
        <taxon>Bacteria</taxon>
        <taxon>Bacillati</taxon>
        <taxon>Actinomycetota</taxon>
        <taxon>Rubrobacteria</taxon>
        <taxon>Rubrobacterales</taxon>
        <taxon>Rubrobacteraceae</taxon>
        <taxon>Rubrobacter</taxon>
    </lineage>
</organism>
<keyword evidence="2" id="KW-0813">Transport</keyword>
<dbReference type="CDD" id="cd13585">
    <property type="entry name" value="PBP2_TMBP_like"/>
    <property type="match status" value="1"/>
</dbReference>
<keyword evidence="6" id="KW-1185">Reference proteome</keyword>
<keyword evidence="3" id="KW-0732">Signal</keyword>